<sequence length="412" mass="47341">MIKYTPLIIIFSYNLFFVLSGILGYQYLGSESSPVFIIYNVLILVIGVILFFSDALFQKVYFTSNQIFVISIPFIFLAIFLIEYLIGNIDNSGSIHFQYFLLWGLPSILMGIYLSKNNRIDHIIKFMDVIMILFSIAAILTSIEVLTTNTRANIGGATYQNASYIASFAFGINLYYLLFGENIYRFKFAKTTLYRYFCYFLLMLQLFAIVSSGGRGGMVLAIVYFIYLIINSIKENRNTKIFKYFIIISLTFLIGILVHFQLMKISIYESSFSRVFSYISSEGIDISATSGRDSVYSVALEYVYNSPLFGYGIFGMFDSYGGYPHNLFIEILLQGGLIYLIFFLFIFTKLINRTSKILKVDKRFRIICVIAFHPLILLMFSGTYTNQSSFWFTVAFIFSYPYNNLKSVSTVN</sequence>
<evidence type="ECO:0000256" key="5">
    <source>
        <dbReference type="SAM" id="Phobius"/>
    </source>
</evidence>
<feature type="domain" description="O-antigen ligase-related" evidence="6">
    <location>
        <begin position="201"/>
        <end position="344"/>
    </location>
</feature>
<comment type="subcellular location">
    <subcellularLocation>
        <location evidence="1">Membrane</location>
        <topology evidence="1">Multi-pass membrane protein</topology>
    </subcellularLocation>
</comment>
<dbReference type="EMBL" id="VDUW01000002">
    <property type="protein sequence ID" value="TXL66774.1"/>
    <property type="molecule type" value="Genomic_DNA"/>
</dbReference>
<organism evidence="7 8">
    <name type="scientific">Cerasibacillus terrae</name>
    <dbReference type="NCBI Taxonomy" id="2498845"/>
    <lineage>
        <taxon>Bacteria</taxon>
        <taxon>Bacillati</taxon>
        <taxon>Bacillota</taxon>
        <taxon>Bacilli</taxon>
        <taxon>Bacillales</taxon>
        <taxon>Bacillaceae</taxon>
        <taxon>Cerasibacillus</taxon>
    </lineage>
</organism>
<dbReference type="InterPro" id="IPR051533">
    <property type="entry name" value="WaaL-like"/>
</dbReference>
<accession>A0A5C8NZQ5</accession>
<protein>
    <submittedName>
        <fullName evidence="7">Oligosaccharide repeat unit polymerase</fullName>
    </submittedName>
</protein>
<dbReference type="GO" id="GO:0016020">
    <property type="term" value="C:membrane"/>
    <property type="evidence" value="ECO:0007669"/>
    <property type="project" value="UniProtKB-SubCell"/>
</dbReference>
<evidence type="ECO:0000313" key="8">
    <source>
        <dbReference type="Proteomes" id="UP000321574"/>
    </source>
</evidence>
<keyword evidence="8" id="KW-1185">Reference proteome</keyword>
<evidence type="ECO:0000256" key="4">
    <source>
        <dbReference type="ARBA" id="ARBA00023136"/>
    </source>
</evidence>
<reference evidence="7 8" key="1">
    <citation type="submission" date="2019-06" db="EMBL/GenBank/DDBJ databases">
        <title>Cerasibacillus sp. nov., isolated from maize field.</title>
        <authorList>
            <person name="Lin S.-Y."/>
            <person name="Tsai C.-F."/>
            <person name="Young C.-C."/>
        </authorList>
    </citation>
    <scope>NUCLEOTIDE SEQUENCE [LARGE SCALE GENOMIC DNA]</scope>
    <source>
        <strain evidence="7 8">CC-CFT480</strain>
    </source>
</reference>
<evidence type="ECO:0000256" key="1">
    <source>
        <dbReference type="ARBA" id="ARBA00004141"/>
    </source>
</evidence>
<dbReference type="Proteomes" id="UP000321574">
    <property type="component" value="Unassembled WGS sequence"/>
</dbReference>
<feature type="transmembrane region" description="Helical" evidence="5">
    <location>
        <begin position="331"/>
        <end position="352"/>
    </location>
</feature>
<dbReference type="PANTHER" id="PTHR37422:SF17">
    <property type="entry name" value="O-ANTIGEN LIGASE"/>
    <property type="match status" value="1"/>
</dbReference>
<dbReference type="OrthoDB" id="2988762at2"/>
<feature type="transmembrane region" description="Helical" evidence="5">
    <location>
        <begin position="364"/>
        <end position="382"/>
    </location>
</feature>
<keyword evidence="3 5" id="KW-1133">Transmembrane helix</keyword>
<feature type="transmembrane region" description="Helical" evidence="5">
    <location>
        <begin position="163"/>
        <end position="180"/>
    </location>
</feature>
<feature type="transmembrane region" description="Helical" evidence="5">
    <location>
        <begin position="7"/>
        <end position="28"/>
    </location>
</feature>
<feature type="transmembrane region" description="Helical" evidence="5">
    <location>
        <begin position="245"/>
        <end position="263"/>
    </location>
</feature>
<evidence type="ECO:0000313" key="7">
    <source>
        <dbReference type="EMBL" id="TXL66774.1"/>
    </source>
</evidence>
<feature type="transmembrane region" description="Helical" evidence="5">
    <location>
        <begin position="216"/>
        <end position="233"/>
    </location>
</feature>
<evidence type="ECO:0000256" key="3">
    <source>
        <dbReference type="ARBA" id="ARBA00022989"/>
    </source>
</evidence>
<dbReference type="AlphaFoldDB" id="A0A5C8NZQ5"/>
<feature type="transmembrane region" description="Helical" evidence="5">
    <location>
        <begin position="67"/>
        <end position="89"/>
    </location>
</feature>
<dbReference type="RefSeq" id="WP_147666174.1">
    <property type="nucleotide sequence ID" value="NZ_VDUW01000002.1"/>
</dbReference>
<evidence type="ECO:0000256" key="2">
    <source>
        <dbReference type="ARBA" id="ARBA00022692"/>
    </source>
</evidence>
<dbReference type="PANTHER" id="PTHR37422">
    <property type="entry name" value="TEICHURONIC ACID BIOSYNTHESIS PROTEIN TUAE"/>
    <property type="match status" value="1"/>
</dbReference>
<keyword evidence="4 5" id="KW-0472">Membrane</keyword>
<proteinExistence type="predicted"/>
<feature type="transmembrane region" description="Helical" evidence="5">
    <location>
        <begin position="34"/>
        <end position="55"/>
    </location>
</feature>
<keyword evidence="2 5" id="KW-0812">Transmembrane</keyword>
<name>A0A5C8NZQ5_9BACI</name>
<feature type="transmembrane region" description="Helical" evidence="5">
    <location>
        <begin position="95"/>
        <end position="114"/>
    </location>
</feature>
<dbReference type="InterPro" id="IPR007016">
    <property type="entry name" value="O-antigen_ligase-rel_domated"/>
</dbReference>
<evidence type="ECO:0000259" key="6">
    <source>
        <dbReference type="Pfam" id="PF04932"/>
    </source>
</evidence>
<feature type="transmembrane region" description="Helical" evidence="5">
    <location>
        <begin position="192"/>
        <end position="210"/>
    </location>
</feature>
<dbReference type="Pfam" id="PF04932">
    <property type="entry name" value="Wzy_C"/>
    <property type="match status" value="1"/>
</dbReference>
<feature type="transmembrane region" description="Helical" evidence="5">
    <location>
        <begin position="126"/>
        <end position="143"/>
    </location>
</feature>
<gene>
    <name evidence="7" type="ORF">FHP05_05175</name>
</gene>
<comment type="caution">
    <text evidence="7">The sequence shown here is derived from an EMBL/GenBank/DDBJ whole genome shotgun (WGS) entry which is preliminary data.</text>
</comment>